<dbReference type="Proteomes" id="UP001279734">
    <property type="component" value="Unassembled WGS sequence"/>
</dbReference>
<evidence type="ECO:0000313" key="2">
    <source>
        <dbReference type="EMBL" id="GMH13828.1"/>
    </source>
</evidence>
<dbReference type="AlphaFoldDB" id="A0AAD3XQW7"/>
<comment type="caution">
    <text evidence="2">The sequence shown here is derived from an EMBL/GenBank/DDBJ whole genome shotgun (WGS) entry which is preliminary data.</text>
</comment>
<sequence>MRRKKRGLKLLNLFPLARPEAVGMDTTDEASKGTGALSRGGRVQGIRSSCYWQSLKAVGGRLNQKQSRLNDHVPPTFSRVHNSSSMASPGTSVMGLPQRNRTHLSHCPPPPSSLSTLLFDLPFVV</sequence>
<name>A0AAD3XQW7_NEPGR</name>
<proteinExistence type="predicted"/>
<evidence type="ECO:0000256" key="1">
    <source>
        <dbReference type="SAM" id="MobiDB-lite"/>
    </source>
</evidence>
<feature type="compositionally biased region" description="Polar residues" evidence="1">
    <location>
        <begin position="79"/>
        <end position="91"/>
    </location>
</feature>
<evidence type="ECO:0000313" key="3">
    <source>
        <dbReference type="Proteomes" id="UP001279734"/>
    </source>
</evidence>
<dbReference type="EMBL" id="BSYO01000013">
    <property type="protein sequence ID" value="GMH13828.1"/>
    <property type="molecule type" value="Genomic_DNA"/>
</dbReference>
<keyword evidence="3" id="KW-1185">Reference proteome</keyword>
<organism evidence="2 3">
    <name type="scientific">Nepenthes gracilis</name>
    <name type="common">Slender pitcher plant</name>
    <dbReference type="NCBI Taxonomy" id="150966"/>
    <lineage>
        <taxon>Eukaryota</taxon>
        <taxon>Viridiplantae</taxon>
        <taxon>Streptophyta</taxon>
        <taxon>Embryophyta</taxon>
        <taxon>Tracheophyta</taxon>
        <taxon>Spermatophyta</taxon>
        <taxon>Magnoliopsida</taxon>
        <taxon>eudicotyledons</taxon>
        <taxon>Gunneridae</taxon>
        <taxon>Pentapetalae</taxon>
        <taxon>Caryophyllales</taxon>
        <taxon>Nepenthaceae</taxon>
        <taxon>Nepenthes</taxon>
    </lineage>
</organism>
<gene>
    <name evidence="2" type="ORF">Nepgr_015669</name>
</gene>
<feature type="region of interest" description="Disordered" evidence="1">
    <location>
        <begin position="63"/>
        <end position="109"/>
    </location>
</feature>
<accession>A0AAD3XQW7</accession>
<protein>
    <submittedName>
        <fullName evidence="2">Uncharacterized protein</fullName>
    </submittedName>
</protein>
<reference evidence="2" key="1">
    <citation type="submission" date="2023-05" db="EMBL/GenBank/DDBJ databases">
        <title>Nepenthes gracilis genome sequencing.</title>
        <authorList>
            <person name="Fukushima K."/>
        </authorList>
    </citation>
    <scope>NUCLEOTIDE SEQUENCE</scope>
    <source>
        <strain evidence="2">SING2019-196</strain>
    </source>
</reference>